<dbReference type="Proteomes" id="UP000629098">
    <property type="component" value="Unassembled WGS sequence"/>
</dbReference>
<evidence type="ECO:0000313" key="2">
    <source>
        <dbReference type="EMBL" id="MBD2774997.1"/>
    </source>
</evidence>
<dbReference type="AlphaFoldDB" id="A0A8J6XR25"/>
<keyword evidence="1" id="KW-0472">Membrane</keyword>
<accession>A0A8J6XR25</accession>
<gene>
    <name evidence="2" type="ORF">ICL16_23760</name>
</gene>
<feature type="transmembrane region" description="Helical" evidence="1">
    <location>
        <begin position="35"/>
        <end position="53"/>
    </location>
</feature>
<keyword evidence="1" id="KW-1133">Transmembrane helix</keyword>
<keyword evidence="3" id="KW-1185">Reference proteome</keyword>
<sequence length="174" mass="19831">MNQEYSTKWWAAFSCIAFIEAVLLILLVSGQTSELIIVAIIAIACLLFLIPRLDDVISLTLERGKLESKIGAISKKVATNKSKIDKLDKMFLLSMSDAMYKNLKKLNSGNFGAYEMRDGLERELYHLRDTGYIEVERIRDIPFQGNNLCEHVKVSKFGKQYLEMRESVEKEASN</sequence>
<dbReference type="EMBL" id="JACXAE010000074">
    <property type="protein sequence ID" value="MBD2774997.1"/>
    <property type="molecule type" value="Genomic_DNA"/>
</dbReference>
<feature type="transmembrane region" description="Helical" evidence="1">
    <location>
        <begin position="9"/>
        <end position="29"/>
    </location>
</feature>
<evidence type="ECO:0000313" key="3">
    <source>
        <dbReference type="Proteomes" id="UP000629098"/>
    </source>
</evidence>
<reference evidence="2" key="1">
    <citation type="submission" date="2020-09" db="EMBL/GenBank/DDBJ databases">
        <title>Iningainema tapete sp. nov. (Scytonemataceae, Cyanobacteria) from greenhouses in central Florida (USA) produces two types of nodularin with biosynthetic potential for microcystin-LR and anabaenopeptins.</title>
        <authorList>
            <person name="Berthold D.E."/>
            <person name="Lefler F.W."/>
            <person name="Huang I.-S."/>
            <person name="Abdulla H."/>
            <person name="Zimba P.V."/>
            <person name="Laughinghouse H.D. IV."/>
        </authorList>
    </citation>
    <scope>NUCLEOTIDE SEQUENCE</scope>
    <source>
        <strain evidence="2">BLCCT55</strain>
    </source>
</reference>
<protein>
    <submittedName>
        <fullName evidence="2">Uncharacterized protein</fullName>
    </submittedName>
</protein>
<evidence type="ECO:0000256" key="1">
    <source>
        <dbReference type="SAM" id="Phobius"/>
    </source>
</evidence>
<name>A0A8J6XR25_9CYAN</name>
<proteinExistence type="predicted"/>
<keyword evidence="1" id="KW-0812">Transmembrane</keyword>
<organism evidence="2 3">
    <name type="scientific">Iningainema tapete BLCC-T55</name>
    <dbReference type="NCBI Taxonomy" id="2748662"/>
    <lineage>
        <taxon>Bacteria</taxon>
        <taxon>Bacillati</taxon>
        <taxon>Cyanobacteriota</taxon>
        <taxon>Cyanophyceae</taxon>
        <taxon>Nostocales</taxon>
        <taxon>Scytonemataceae</taxon>
        <taxon>Iningainema tapete</taxon>
    </lineage>
</organism>
<dbReference type="RefSeq" id="WP_190832802.1">
    <property type="nucleotide sequence ID" value="NZ_CAWPPI010000074.1"/>
</dbReference>
<comment type="caution">
    <text evidence="2">The sequence shown here is derived from an EMBL/GenBank/DDBJ whole genome shotgun (WGS) entry which is preliminary data.</text>
</comment>